<evidence type="ECO:0000313" key="2">
    <source>
        <dbReference type="Proteomes" id="UP000550729"/>
    </source>
</evidence>
<sequence>MTVDGETDDRTEDSAHDDRISPRELAIEWHPDALRPNFEWSVALPTDWAVLQTHPSLWQRQNERIVDDYYGGKRVAARVRRALLRSLEDAVAVTQKNRVLLTLIRPGVDAEGRIENVALNVMFTSSSPRLASMAPIRKALETKPGTTEELTTPSGNAYVVFVRTDEQQDGDTTRESVSVQAFYPLPSTTWTLVVGTTAPRPDLTEALRDMVIRLIASVSWGSDAVPTEPAPAADLPDAVSLVSYRVNNG</sequence>
<keyword evidence="2" id="KW-1185">Reference proteome</keyword>
<dbReference type="Proteomes" id="UP000550729">
    <property type="component" value="Unassembled WGS sequence"/>
</dbReference>
<dbReference type="RefSeq" id="WP_170193004.1">
    <property type="nucleotide sequence ID" value="NZ_JABBNB010000004.1"/>
</dbReference>
<dbReference type="EMBL" id="JABBNB010000004">
    <property type="protein sequence ID" value="NMO00488.1"/>
    <property type="molecule type" value="Genomic_DNA"/>
</dbReference>
<dbReference type="AlphaFoldDB" id="A0A848KYH2"/>
<name>A0A848KYH2_9ACTN</name>
<accession>A0A848KYH2</accession>
<proteinExistence type="predicted"/>
<evidence type="ECO:0000313" key="1">
    <source>
        <dbReference type="EMBL" id="NMO00488.1"/>
    </source>
</evidence>
<gene>
    <name evidence="1" type="ORF">HH308_04575</name>
</gene>
<protein>
    <submittedName>
        <fullName evidence="1">Uncharacterized protein</fullName>
    </submittedName>
</protein>
<comment type="caution">
    <text evidence="1">The sequence shown here is derived from an EMBL/GenBank/DDBJ whole genome shotgun (WGS) entry which is preliminary data.</text>
</comment>
<reference evidence="1 2" key="1">
    <citation type="submission" date="2020-04" db="EMBL/GenBank/DDBJ databases">
        <title>Gordonia sp. nov. TBRC 11910.</title>
        <authorList>
            <person name="Suriyachadkun C."/>
        </authorList>
    </citation>
    <scope>NUCLEOTIDE SEQUENCE [LARGE SCALE GENOMIC DNA]</scope>
    <source>
        <strain evidence="1 2">TBRC 11910</strain>
    </source>
</reference>
<organism evidence="1 2">
    <name type="scientific">Gordonia asplenii</name>
    <dbReference type="NCBI Taxonomy" id="2725283"/>
    <lineage>
        <taxon>Bacteria</taxon>
        <taxon>Bacillati</taxon>
        <taxon>Actinomycetota</taxon>
        <taxon>Actinomycetes</taxon>
        <taxon>Mycobacteriales</taxon>
        <taxon>Gordoniaceae</taxon>
        <taxon>Gordonia</taxon>
    </lineage>
</organism>